<sequence>MFFNGAEPFEKLARDIIQTNVPTKFHKLKITHLERTIPPHGGHVFQLTGTIFELNWAINMTFRVLKLDKDIIIINLWTKFHEDQTKNVASRLLTRQNVDDARRTTDDGRRTTDKR</sequence>
<reference evidence="1" key="2">
    <citation type="submission" date="2020-11" db="EMBL/GenBank/DDBJ databases">
        <authorList>
            <person name="McCartney M.A."/>
            <person name="Auch B."/>
            <person name="Kono T."/>
            <person name="Mallez S."/>
            <person name="Becker A."/>
            <person name="Gohl D.M."/>
            <person name="Silverstein K.A.T."/>
            <person name="Koren S."/>
            <person name="Bechman K.B."/>
            <person name="Herman A."/>
            <person name="Abrahante J.E."/>
            <person name="Garbe J."/>
        </authorList>
    </citation>
    <scope>NUCLEOTIDE SEQUENCE</scope>
    <source>
        <strain evidence="1">Duluth1</strain>
        <tissue evidence="1">Whole animal</tissue>
    </source>
</reference>
<evidence type="ECO:0000313" key="2">
    <source>
        <dbReference type="Proteomes" id="UP000828390"/>
    </source>
</evidence>
<accession>A0A9D4BZ39</accession>
<comment type="caution">
    <text evidence="1">The sequence shown here is derived from an EMBL/GenBank/DDBJ whole genome shotgun (WGS) entry which is preliminary data.</text>
</comment>
<reference evidence="1" key="1">
    <citation type="journal article" date="2019" name="bioRxiv">
        <title>The Genome of the Zebra Mussel, Dreissena polymorpha: A Resource for Invasive Species Research.</title>
        <authorList>
            <person name="McCartney M.A."/>
            <person name="Auch B."/>
            <person name="Kono T."/>
            <person name="Mallez S."/>
            <person name="Zhang Y."/>
            <person name="Obille A."/>
            <person name="Becker A."/>
            <person name="Abrahante J.E."/>
            <person name="Garbe J."/>
            <person name="Badalamenti J.P."/>
            <person name="Herman A."/>
            <person name="Mangelson H."/>
            <person name="Liachko I."/>
            <person name="Sullivan S."/>
            <person name="Sone E.D."/>
            <person name="Koren S."/>
            <person name="Silverstein K.A.T."/>
            <person name="Beckman K.B."/>
            <person name="Gohl D.M."/>
        </authorList>
    </citation>
    <scope>NUCLEOTIDE SEQUENCE</scope>
    <source>
        <strain evidence="1">Duluth1</strain>
        <tissue evidence="1">Whole animal</tissue>
    </source>
</reference>
<proteinExistence type="predicted"/>
<dbReference type="Proteomes" id="UP000828390">
    <property type="component" value="Unassembled WGS sequence"/>
</dbReference>
<dbReference type="AlphaFoldDB" id="A0A9D4BZ39"/>
<keyword evidence="2" id="KW-1185">Reference proteome</keyword>
<dbReference type="EMBL" id="JAIWYP010000014">
    <property type="protein sequence ID" value="KAH3713620.1"/>
    <property type="molecule type" value="Genomic_DNA"/>
</dbReference>
<protein>
    <submittedName>
        <fullName evidence="1">Uncharacterized protein</fullName>
    </submittedName>
</protein>
<organism evidence="1 2">
    <name type="scientific">Dreissena polymorpha</name>
    <name type="common">Zebra mussel</name>
    <name type="synonym">Mytilus polymorpha</name>
    <dbReference type="NCBI Taxonomy" id="45954"/>
    <lineage>
        <taxon>Eukaryota</taxon>
        <taxon>Metazoa</taxon>
        <taxon>Spiralia</taxon>
        <taxon>Lophotrochozoa</taxon>
        <taxon>Mollusca</taxon>
        <taxon>Bivalvia</taxon>
        <taxon>Autobranchia</taxon>
        <taxon>Heteroconchia</taxon>
        <taxon>Euheterodonta</taxon>
        <taxon>Imparidentia</taxon>
        <taxon>Neoheterodontei</taxon>
        <taxon>Myida</taxon>
        <taxon>Dreissenoidea</taxon>
        <taxon>Dreissenidae</taxon>
        <taxon>Dreissena</taxon>
    </lineage>
</organism>
<name>A0A9D4BZ39_DREPO</name>
<evidence type="ECO:0000313" key="1">
    <source>
        <dbReference type="EMBL" id="KAH3713620.1"/>
    </source>
</evidence>
<gene>
    <name evidence="1" type="ORF">DPMN_073415</name>
</gene>